<reference evidence="3" key="3">
    <citation type="submission" date="2025-04" db="UniProtKB">
        <authorList>
            <consortium name="RefSeq"/>
        </authorList>
    </citation>
    <scope>IDENTIFICATION</scope>
    <source>
        <strain evidence="3">CBS 304.34</strain>
    </source>
</reference>
<dbReference type="GeneID" id="54461663"/>
<gene>
    <name evidence="1 3" type="ORF">BDZ99DRAFT_466438</name>
</gene>
<dbReference type="Proteomes" id="UP000504636">
    <property type="component" value="Unplaced"/>
</dbReference>
<reference evidence="1 3" key="1">
    <citation type="journal article" date="2020" name="Stud. Mycol.">
        <title>101 Dothideomycetes genomes: a test case for predicting lifestyles and emergence of pathogens.</title>
        <authorList>
            <person name="Haridas S."/>
            <person name="Albert R."/>
            <person name="Binder M."/>
            <person name="Bloem J."/>
            <person name="Labutti K."/>
            <person name="Salamov A."/>
            <person name="Andreopoulos B."/>
            <person name="Baker S."/>
            <person name="Barry K."/>
            <person name="Bills G."/>
            <person name="Bluhm B."/>
            <person name="Cannon C."/>
            <person name="Castanera R."/>
            <person name="Culley D."/>
            <person name="Daum C."/>
            <person name="Ezra D."/>
            <person name="Gonzalez J."/>
            <person name="Henrissat B."/>
            <person name="Kuo A."/>
            <person name="Liang C."/>
            <person name="Lipzen A."/>
            <person name="Lutzoni F."/>
            <person name="Magnuson J."/>
            <person name="Mondo S."/>
            <person name="Nolan M."/>
            <person name="Ohm R."/>
            <person name="Pangilinan J."/>
            <person name="Park H.-J."/>
            <person name="Ramirez L."/>
            <person name="Alfaro M."/>
            <person name="Sun H."/>
            <person name="Tritt A."/>
            <person name="Yoshinaga Y."/>
            <person name="Zwiers L.-H."/>
            <person name="Turgeon B."/>
            <person name="Goodwin S."/>
            <person name="Spatafora J."/>
            <person name="Crous P."/>
            <person name="Grigoriev I."/>
        </authorList>
    </citation>
    <scope>NUCLEOTIDE SEQUENCE</scope>
    <source>
        <strain evidence="1 3">CBS 304.34</strain>
    </source>
</reference>
<reference evidence="3" key="2">
    <citation type="submission" date="2020-04" db="EMBL/GenBank/DDBJ databases">
        <authorList>
            <consortium name="NCBI Genome Project"/>
        </authorList>
    </citation>
    <scope>NUCLEOTIDE SEQUENCE</scope>
    <source>
        <strain evidence="3">CBS 304.34</strain>
    </source>
</reference>
<evidence type="ECO:0000313" key="2">
    <source>
        <dbReference type="Proteomes" id="UP000504636"/>
    </source>
</evidence>
<protein>
    <submittedName>
        <fullName evidence="1 3">Uncharacterized protein</fullName>
    </submittedName>
</protein>
<accession>A0A6A6YC58</accession>
<evidence type="ECO:0000313" key="3">
    <source>
        <dbReference type="RefSeq" id="XP_033572391.1"/>
    </source>
</evidence>
<dbReference type="AlphaFoldDB" id="A0A6A6YC58"/>
<dbReference type="EMBL" id="MU003709">
    <property type="protein sequence ID" value="KAF2805427.1"/>
    <property type="molecule type" value="Genomic_DNA"/>
</dbReference>
<name>A0A6A6YC58_9PEZI</name>
<proteinExistence type="predicted"/>
<dbReference type="RefSeq" id="XP_033572391.1">
    <property type="nucleotide sequence ID" value="XM_033720770.1"/>
</dbReference>
<evidence type="ECO:0000313" key="1">
    <source>
        <dbReference type="EMBL" id="KAF2805427.1"/>
    </source>
</evidence>
<sequence length="92" mass="9857">MANATTATRHGLSFLDMGQVPLGKAWVCLDQIVIGKGGASVGKCNMTALGTSLARWTLNSHRVSYCLSDPQPARCTVQFSITLLWSWSSATL</sequence>
<organism evidence="1">
    <name type="scientific">Mytilinidion resinicola</name>
    <dbReference type="NCBI Taxonomy" id="574789"/>
    <lineage>
        <taxon>Eukaryota</taxon>
        <taxon>Fungi</taxon>
        <taxon>Dikarya</taxon>
        <taxon>Ascomycota</taxon>
        <taxon>Pezizomycotina</taxon>
        <taxon>Dothideomycetes</taxon>
        <taxon>Pleosporomycetidae</taxon>
        <taxon>Mytilinidiales</taxon>
        <taxon>Mytilinidiaceae</taxon>
        <taxon>Mytilinidion</taxon>
    </lineage>
</organism>
<keyword evidence="2" id="KW-1185">Reference proteome</keyword>